<protein>
    <submittedName>
        <fullName evidence="1">Uncharacterized protein</fullName>
    </submittedName>
</protein>
<reference evidence="1 2" key="1">
    <citation type="submission" date="2016-03" db="EMBL/GenBank/DDBJ databases">
        <title>Choanephora cucurbitarum.</title>
        <authorList>
            <person name="Min B."/>
            <person name="Park H."/>
            <person name="Park J.-H."/>
            <person name="Shin H.-D."/>
            <person name="Choi I.-G."/>
        </authorList>
    </citation>
    <scope>NUCLEOTIDE SEQUENCE [LARGE SCALE GENOMIC DNA]</scope>
    <source>
        <strain evidence="1 2">KUS-F28377</strain>
    </source>
</reference>
<accession>A0A1C7NHR4</accession>
<dbReference type="InParanoid" id="A0A1C7NHR4"/>
<dbReference type="EMBL" id="LUGH01000139">
    <property type="protein sequence ID" value="OBZ88651.1"/>
    <property type="molecule type" value="Genomic_DNA"/>
</dbReference>
<comment type="caution">
    <text evidence="1">The sequence shown here is derived from an EMBL/GenBank/DDBJ whole genome shotgun (WGS) entry which is preliminary data.</text>
</comment>
<evidence type="ECO:0000313" key="1">
    <source>
        <dbReference type="EMBL" id="OBZ88651.1"/>
    </source>
</evidence>
<evidence type="ECO:0000313" key="2">
    <source>
        <dbReference type="Proteomes" id="UP000093000"/>
    </source>
</evidence>
<dbReference type="AlphaFoldDB" id="A0A1C7NHR4"/>
<dbReference type="OrthoDB" id="2203026at2759"/>
<name>A0A1C7NHR4_9FUNG</name>
<sequence>MGLSKTKRQLKEQKEEEDYEWQDIVKTEDGSLRTETRIISNELEEPSWNDEEDCKRVQNVTNAIHNYLGENSKMAISFLLPHSVKQKQQ</sequence>
<gene>
    <name evidence="1" type="ORF">A0J61_03304</name>
</gene>
<dbReference type="Proteomes" id="UP000093000">
    <property type="component" value="Unassembled WGS sequence"/>
</dbReference>
<organism evidence="1 2">
    <name type="scientific">Choanephora cucurbitarum</name>
    <dbReference type="NCBI Taxonomy" id="101091"/>
    <lineage>
        <taxon>Eukaryota</taxon>
        <taxon>Fungi</taxon>
        <taxon>Fungi incertae sedis</taxon>
        <taxon>Mucoromycota</taxon>
        <taxon>Mucoromycotina</taxon>
        <taxon>Mucoromycetes</taxon>
        <taxon>Mucorales</taxon>
        <taxon>Mucorineae</taxon>
        <taxon>Choanephoraceae</taxon>
        <taxon>Choanephoroideae</taxon>
        <taxon>Choanephora</taxon>
    </lineage>
</organism>
<keyword evidence="2" id="KW-1185">Reference proteome</keyword>
<proteinExistence type="predicted"/>